<dbReference type="VEuPathDB" id="VectorBase:ASIS018372"/>
<keyword evidence="8 10" id="KW-0472">Membrane</keyword>
<dbReference type="InterPro" id="IPR005821">
    <property type="entry name" value="Ion_trans_dom"/>
</dbReference>
<dbReference type="STRING" id="74873.A0A084W5D5"/>
<evidence type="ECO:0000256" key="10">
    <source>
        <dbReference type="SAM" id="Phobius"/>
    </source>
</evidence>
<evidence type="ECO:0000313" key="13">
    <source>
        <dbReference type="EnsemblMetazoa" id="ASIC013361-PA"/>
    </source>
</evidence>
<keyword evidence="9" id="KW-0407">Ion channel</keyword>
<reference evidence="12 14" key="1">
    <citation type="journal article" date="2014" name="BMC Genomics">
        <title>Genome sequence of Anopheles sinensis provides insight into genetics basis of mosquito competence for malaria parasites.</title>
        <authorList>
            <person name="Zhou D."/>
            <person name="Zhang D."/>
            <person name="Ding G."/>
            <person name="Shi L."/>
            <person name="Hou Q."/>
            <person name="Ye Y."/>
            <person name="Xu Y."/>
            <person name="Zhou H."/>
            <person name="Xiong C."/>
            <person name="Li S."/>
            <person name="Yu J."/>
            <person name="Hong S."/>
            <person name="Yu X."/>
            <person name="Zou P."/>
            <person name="Chen C."/>
            <person name="Chang X."/>
            <person name="Wang W."/>
            <person name="Lv Y."/>
            <person name="Sun Y."/>
            <person name="Ma L."/>
            <person name="Shen B."/>
            <person name="Zhu C."/>
        </authorList>
    </citation>
    <scope>NUCLEOTIDE SEQUENCE [LARGE SCALE GENOMIC DNA]</scope>
</reference>
<dbReference type="EMBL" id="ATLV01020589">
    <property type="status" value="NOT_ANNOTATED_CDS"/>
    <property type="molecule type" value="Genomic_DNA"/>
</dbReference>
<dbReference type="GO" id="GO:0005216">
    <property type="term" value="F:monoatomic ion channel activity"/>
    <property type="evidence" value="ECO:0007669"/>
    <property type="project" value="InterPro"/>
</dbReference>
<evidence type="ECO:0000256" key="6">
    <source>
        <dbReference type="ARBA" id="ARBA00023043"/>
    </source>
</evidence>
<feature type="domain" description="Ion transport" evidence="11">
    <location>
        <begin position="17"/>
        <end position="214"/>
    </location>
</feature>
<protein>
    <submittedName>
        <fullName evidence="12">AGAP013463-PA-like protein</fullName>
    </submittedName>
</protein>
<evidence type="ECO:0000313" key="14">
    <source>
        <dbReference type="Proteomes" id="UP000030765"/>
    </source>
</evidence>
<keyword evidence="3 10" id="KW-0812">Transmembrane</keyword>
<dbReference type="EMBL" id="KE525303">
    <property type="protein sequence ID" value="KFB45429.1"/>
    <property type="molecule type" value="Genomic_DNA"/>
</dbReference>
<evidence type="ECO:0000256" key="2">
    <source>
        <dbReference type="ARBA" id="ARBA00022448"/>
    </source>
</evidence>
<comment type="subcellular location">
    <subcellularLocation>
        <location evidence="1">Membrane</location>
        <topology evidence="1">Multi-pass membrane protein</topology>
    </subcellularLocation>
</comment>
<gene>
    <name evidence="12" type="ORF">ZHAS_00013361</name>
</gene>
<evidence type="ECO:0000256" key="7">
    <source>
        <dbReference type="ARBA" id="ARBA00023065"/>
    </source>
</evidence>
<dbReference type="EnsemblMetazoa" id="ASIC013361-RA">
    <property type="protein sequence ID" value="ASIC013361-PA"/>
    <property type="gene ID" value="ASIC013361"/>
</dbReference>
<dbReference type="PANTHER" id="PTHR47143">
    <property type="entry name" value="TRANSIENT RECEPTOR POTENTIAL CATION CHANNEL PROTEIN PAINLESS"/>
    <property type="match status" value="1"/>
</dbReference>
<feature type="transmembrane region" description="Helical" evidence="10">
    <location>
        <begin position="62"/>
        <end position="84"/>
    </location>
</feature>
<reference evidence="13" key="2">
    <citation type="submission" date="2020-05" db="UniProtKB">
        <authorList>
            <consortium name="EnsemblMetazoa"/>
        </authorList>
    </citation>
    <scope>IDENTIFICATION</scope>
</reference>
<keyword evidence="14" id="KW-1185">Reference proteome</keyword>
<keyword evidence="5 10" id="KW-1133">Transmembrane helix</keyword>
<proteinExistence type="predicted"/>
<evidence type="ECO:0000256" key="1">
    <source>
        <dbReference type="ARBA" id="ARBA00004141"/>
    </source>
</evidence>
<dbReference type="Pfam" id="PF00520">
    <property type="entry name" value="Ion_trans"/>
    <property type="match status" value="1"/>
</dbReference>
<evidence type="ECO:0000256" key="9">
    <source>
        <dbReference type="ARBA" id="ARBA00023303"/>
    </source>
</evidence>
<accession>A0A084W5D5</accession>
<dbReference type="Proteomes" id="UP000030765">
    <property type="component" value="Unassembled WGS sequence"/>
</dbReference>
<name>A0A084W5D5_ANOSI</name>
<evidence type="ECO:0000256" key="4">
    <source>
        <dbReference type="ARBA" id="ARBA00022737"/>
    </source>
</evidence>
<dbReference type="InterPro" id="IPR052076">
    <property type="entry name" value="TRP_cation_channel"/>
</dbReference>
<sequence length="353" mass="39941">MDYFFLAPTFVGLGYIAVRELIQFVLNTRFYLSSVENYIELLLIVSSTTSLILRFTTDGDQIIRNAAEVCAIMLSAVEFTVLLATIPRLSFCTHMVMLKRVAKNFIQCLSLYSMILVGFAISFYTLFRGPNGHGGANRNNNATDPEESNPFNKFGMLSIALLKTTVMMTGEFDAAELRLHQSWGFYLVFGLFLFFVPIVLHNLMNGLAVNDAARCIKDSFLHRWKRLFSTFYFRWKSYFGGQPGEMMENFEYICISPNTGNRILVPRAVEIPNKEDELEEVTVVDGTETFVEGDVHLSDLPGKMHDTIVTAVLDILRSDGESSNNLEVQQSMHHLSQEITSIKNLLTARNNND</sequence>
<dbReference type="AlphaFoldDB" id="A0A084W5D5"/>
<keyword evidence="7" id="KW-0406">Ion transport</keyword>
<dbReference type="PANTHER" id="PTHR47143:SF4">
    <property type="entry name" value="TRANSIENT RECEPTOR POTENTIAL CATION CHANNEL PROTEIN PAINLESS"/>
    <property type="match status" value="1"/>
</dbReference>
<dbReference type="OrthoDB" id="7784786at2759"/>
<keyword evidence="6" id="KW-0040">ANK repeat</keyword>
<feature type="transmembrane region" description="Helical" evidence="10">
    <location>
        <begin position="105"/>
        <end position="127"/>
    </location>
</feature>
<dbReference type="VEuPathDB" id="VectorBase:ASIC013361"/>
<evidence type="ECO:0000256" key="5">
    <source>
        <dbReference type="ARBA" id="ARBA00022989"/>
    </source>
</evidence>
<evidence type="ECO:0000313" key="12">
    <source>
        <dbReference type="EMBL" id="KFB45429.1"/>
    </source>
</evidence>
<dbReference type="GO" id="GO:1902495">
    <property type="term" value="C:transmembrane transporter complex"/>
    <property type="evidence" value="ECO:0007669"/>
    <property type="project" value="TreeGrafter"/>
</dbReference>
<evidence type="ECO:0000259" key="11">
    <source>
        <dbReference type="Pfam" id="PF00520"/>
    </source>
</evidence>
<organism evidence="12">
    <name type="scientific">Anopheles sinensis</name>
    <name type="common">Mosquito</name>
    <dbReference type="NCBI Taxonomy" id="74873"/>
    <lineage>
        <taxon>Eukaryota</taxon>
        <taxon>Metazoa</taxon>
        <taxon>Ecdysozoa</taxon>
        <taxon>Arthropoda</taxon>
        <taxon>Hexapoda</taxon>
        <taxon>Insecta</taxon>
        <taxon>Pterygota</taxon>
        <taxon>Neoptera</taxon>
        <taxon>Endopterygota</taxon>
        <taxon>Diptera</taxon>
        <taxon>Nematocera</taxon>
        <taxon>Culicoidea</taxon>
        <taxon>Culicidae</taxon>
        <taxon>Anophelinae</taxon>
        <taxon>Anopheles</taxon>
    </lineage>
</organism>
<evidence type="ECO:0000256" key="8">
    <source>
        <dbReference type="ARBA" id="ARBA00023136"/>
    </source>
</evidence>
<keyword evidence="4" id="KW-0677">Repeat</keyword>
<evidence type="ECO:0000256" key="3">
    <source>
        <dbReference type="ARBA" id="ARBA00022692"/>
    </source>
</evidence>
<feature type="transmembrane region" description="Helical" evidence="10">
    <location>
        <begin position="38"/>
        <end position="56"/>
    </location>
</feature>
<feature type="transmembrane region" description="Helical" evidence="10">
    <location>
        <begin position="6"/>
        <end position="26"/>
    </location>
</feature>
<keyword evidence="2" id="KW-0813">Transport</keyword>
<feature type="transmembrane region" description="Helical" evidence="10">
    <location>
        <begin position="183"/>
        <end position="204"/>
    </location>
</feature>